<evidence type="ECO:0000256" key="1">
    <source>
        <dbReference type="SAM" id="Phobius"/>
    </source>
</evidence>
<keyword evidence="1" id="KW-1133">Transmembrane helix</keyword>
<reference evidence="2 3" key="1">
    <citation type="submission" date="2018-12" db="EMBL/GenBank/DDBJ databases">
        <title>Complete genome sequence of Haloplanus rallus MBLA0036.</title>
        <authorList>
            <person name="Nam Y.-d."/>
            <person name="Kang J."/>
            <person name="Chung W.-H."/>
            <person name="Park Y.S."/>
        </authorList>
    </citation>
    <scope>NUCLEOTIDE SEQUENCE [LARGE SCALE GENOMIC DNA]</scope>
    <source>
        <strain evidence="2 3">MBLA0036</strain>
    </source>
</reference>
<name>A0A6B9F366_9EURY</name>
<organism evidence="2 3">
    <name type="scientific">Haloplanus rallus</name>
    <dbReference type="NCBI Taxonomy" id="1816183"/>
    <lineage>
        <taxon>Archaea</taxon>
        <taxon>Methanobacteriati</taxon>
        <taxon>Methanobacteriota</taxon>
        <taxon>Stenosarchaea group</taxon>
        <taxon>Halobacteria</taxon>
        <taxon>Halobacteriales</taxon>
        <taxon>Haloferacaceae</taxon>
        <taxon>Haloplanus</taxon>
    </lineage>
</organism>
<dbReference type="EMBL" id="CP034345">
    <property type="protein sequence ID" value="QGX93702.1"/>
    <property type="molecule type" value="Genomic_DNA"/>
</dbReference>
<dbReference type="AlphaFoldDB" id="A0A6B9F366"/>
<keyword evidence="1" id="KW-0812">Transmembrane</keyword>
<evidence type="ECO:0000313" key="2">
    <source>
        <dbReference type="EMBL" id="QGX93702.1"/>
    </source>
</evidence>
<protein>
    <submittedName>
        <fullName evidence="2">Uncharacterized protein</fullName>
    </submittedName>
</protein>
<accession>A0A6B9F366</accession>
<sequence length="140" mass="14690">MLTLVRTAPASVLLSWTSWRAYRSGAQPNADPFLLLVTTLTLRAVLSLEATAIEVATVGFLEPFFDVARLGTVSLLPVAWIVYALSYAGRGAVGTRGRLVSLSGIVLPVVISAIALASDASEAVVGRVPRCLPPGLFTVP</sequence>
<feature type="transmembrane region" description="Helical" evidence="1">
    <location>
        <begin position="99"/>
        <end position="117"/>
    </location>
</feature>
<dbReference type="RefSeq" id="WP_157687943.1">
    <property type="nucleotide sequence ID" value="NZ_CP034345.1"/>
</dbReference>
<gene>
    <name evidence="2" type="ORF">EI982_02275</name>
</gene>
<feature type="transmembrane region" description="Helical" evidence="1">
    <location>
        <begin position="67"/>
        <end position="87"/>
    </location>
</feature>
<evidence type="ECO:0000313" key="3">
    <source>
        <dbReference type="Proteomes" id="UP000428325"/>
    </source>
</evidence>
<proteinExistence type="predicted"/>
<keyword evidence="3" id="KW-1185">Reference proteome</keyword>
<feature type="transmembrane region" description="Helical" evidence="1">
    <location>
        <begin position="33"/>
        <end position="61"/>
    </location>
</feature>
<dbReference type="KEGG" id="hra:EI982_02275"/>
<keyword evidence="1" id="KW-0472">Membrane</keyword>
<dbReference type="Proteomes" id="UP000428325">
    <property type="component" value="Chromosome"/>
</dbReference>
<dbReference type="GeneID" id="43368331"/>